<organism evidence="2 3">
    <name type="scientific">Brassica cretica</name>
    <name type="common">Mustard</name>
    <dbReference type="NCBI Taxonomy" id="69181"/>
    <lineage>
        <taxon>Eukaryota</taxon>
        <taxon>Viridiplantae</taxon>
        <taxon>Streptophyta</taxon>
        <taxon>Embryophyta</taxon>
        <taxon>Tracheophyta</taxon>
        <taxon>Spermatophyta</taxon>
        <taxon>Magnoliopsida</taxon>
        <taxon>eudicotyledons</taxon>
        <taxon>Gunneridae</taxon>
        <taxon>Pentapetalae</taxon>
        <taxon>rosids</taxon>
        <taxon>malvids</taxon>
        <taxon>Brassicales</taxon>
        <taxon>Brassicaceae</taxon>
        <taxon>Brassiceae</taxon>
        <taxon>Brassica</taxon>
    </lineage>
</organism>
<gene>
    <name evidence="2" type="ORF">F2Q68_00020634</name>
</gene>
<accession>A0A8S9G1N6</accession>
<sequence length="120" mass="13485">MIAKVGPGVLPSGDPGSLLAGTRSPDEPQLECSDRSGPWIGAHHSPSSSRRIYPSETKTKPSSWQVTRSIASGLRSDPRRLWRHLTLKQARLSRLRSRRETKQRAKRLRVLGPTTRRQQI</sequence>
<dbReference type="AlphaFoldDB" id="A0A8S9G1N6"/>
<evidence type="ECO:0000313" key="3">
    <source>
        <dbReference type="Proteomes" id="UP000712281"/>
    </source>
</evidence>
<evidence type="ECO:0000313" key="2">
    <source>
        <dbReference type="EMBL" id="KAF2539254.1"/>
    </source>
</evidence>
<feature type="region of interest" description="Disordered" evidence="1">
    <location>
        <begin position="1"/>
        <end position="67"/>
    </location>
</feature>
<dbReference type="EMBL" id="QGKW02002228">
    <property type="protein sequence ID" value="KAF2539254.1"/>
    <property type="molecule type" value="Genomic_DNA"/>
</dbReference>
<reference evidence="2" key="1">
    <citation type="submission" date="2019-12" db="EMBL/GenBank/DDBJ databases">
        <title>Genome sequencing and annotation of Brassica cretica.</title>
        <authorList>
            <person name="Studholme D.J."/>
            <person name="Sarris P.F."/>
        </authorList>
    </citation>
    <scope>NUCLEOTIDE SEQUENCE</scope>
    <source>
        <strain evidence="2">PFS-001/15</strain>
        <tissue evidence="2">Leaf</tissue>
    </source>
</reference>
<proteinExistence type="predicted"/>
<comment type="caution">
    <text evidence="2">The sequence shown here is derived from an EMBL/GenBank/DDBJ whole genome shotgun (WGS) entry which is preliminary data.</text>
</comment>
<protein>
    <submittedName>
        <fullName evidence="2">Uncharacterized protein</fullName>
    </submittedName>
</protein>
<feature type="region of interest" description="Disordered" evidence="1">
    <location>
        <begin position="93"/>
        <end position="120"/>
    </location>
</feature>
<dbReference type="Proteomes" id="UP000712281">
    <property type="component" value="Unassembled WGS sequence"/>
</dbReference>
<evidence type="ECO:0000256" key="1">
    <source>
        <dbReference type="SAM" id="MobiDB-lite"/>
    </source>
</evidence>
<name>A0A8S9G1N6_BRACR</name>